<dbReference type="Gene3D" id="2.60.120.200">
    <property type="match status" value="1"/>
</dbReference>
<reference evidence="2 3" key="1">
    <citation type="submission" date="2019-09" db="EMBL/GenBank/DDBJ databases">
        <title>Goodfellowia gen. nov., a new genus of the Pseudonocardineae related to Actinoalloteichus, containing Goodfellowia coeruleoviolacea gen. nov., comb. nov. gen. nov., comb. nov.</title>
        <authorList>
            <person name="Labeda D."/>
        </authorList>
    </citation>
    <scope>NUCLEOTIDE SEQUENCE [LARGE SCALE GENOMIC DNA]</scope>
    <source>
        <strain evidence="2 3">AN110305</strain>
    </source>
</reference>
<dbReference type="Pfam" id="PF21294">
    <property type="entry name" value="Polysacc_lyase_14"/>
    <property type="match status" value="1"/>
</dbReference>
<comment type="caution">
    <text evidence="2">The sequence shown here is derived from an EMBL/GenBank/DDBJ whole genome shotgun (WGS) entry which is preliminary data.</text>
</comment>
<keyword evidence="3" id="KW-1185">Reference proteome</keyword>
<dbReference type="InterPro" id="IPR048958">
    <property type="entry name" value="Polysacc_lyase_14"/>
</dbReference>
<dbReference type="EMBL" id="VUOB01000002">
    <property type="protein sequence ID" value="KAA2266642.1"/>
    <property type="molecule type" value="Genomic_DNA"/>
</dbReference>
<evidence type="ECO:0000313" key="2">
    <source>
        <dbReference type="EMBL" id="KAA2266642.1"/>
    </source>
</evidence>
<protein>
    <submittedName>
        <fullName evidence="2">Sugar isomerase</fullName>
    </submittedName>
</protein>
<dbReference type="PANTHER" id="PTHR40124">
    <property type="match status" value="1"/>
</dbReference>
<accession>A0A5B2XUN3</accession>
<organism evidence="2 3">
    <name type="scientific">Solihabitans fulvus</name>
    <dbReference type="NCBI Taxonomy" id="1892852"/>
    <lineage>
        <taxon>Bacteria</taxon>
        <taxon>Bacillati</taxon>
        <taxon>Actinomycetota</taxon>
        <taxon>Actinomycetes</taxon>
        <taxon>Pseudonocardiales</taxon>
        <taxon>Pseudonocardiaceae</taxon>
        <taxon>Solihabitans</taxon>
    </lineage>
</organism>
<proteinExistence type="predicted"/>
<name>A0A5B2XUN3_9PSEU</name>
<reference evidence="2 3" key="2">
    <citation type="submission" date="2019-09" db="EMBL/GenBank/DDBJ databases">
        <authorList>
            <person name="Jin C."/>
        </authorList>
    </citation>
    <scope>NUCLEOTIDE SEQUENCE [LARGE SCALE GENOMIC DNA]</scope>
    <source>
        <strain evidence="2 3">AN110305</strain>
    </source>
</reference>
<evidence type="ECO:0000313" key="3">
    <source>
        <dbReference type="Proteomes" id="UP000323454"/>
    </source>
</evidence>
<dbReference type="Proteomes" id="UP000323454">
    <property type="component" value="Unassembled WGS sequence"/>
</dbReference>
<keyword evidence="2" id="KW-0413">Isomerase</keyword>
<feature type="domain" description="Polysaccharide lyase 14" evidence="1">
    <location>
        <begin position="1"/>
        <end position="192"/>
    </location>
</feature>
<dbReference type="GO" id="GO:0016853">
    <property type="term" value="F:isomerase activity"/>
    <property type="evidence" value="ECO:0007669"/>
    <property type="project" value="UniProtKB-KW"/>
</dbReference>
<gene>
    <name evidence="2" type="ORF">F0L68_02205</name>
</gene>
<sequence length="200" mass="21506">MDVTYGKGSSANSCSNCPNPGGGQFYTDFGQVNHPELKSAQTLDLKYYVKFPTNYDWGKAGKLPGLYGGAIGCESGGNHCGGFSTRYMWRGGNPGEVYFYSPTTSGPTGYGVDLGLGSWHFAADGGWHAIEQQVDRKAQQVTVWYDGKQVLNAKTAGISTIPFSGVFFSTFFGGHDTSWGPKSTVHAYFADFSVSTSVQH</sequence>
<evidence type="ECO:0000259" key="1">
    <source>
        <dbReference type="Pfam" id="PF21294"/>
    </source>
</evidence>
<dbReference type="AlphaFoldDB" id="A0A5B2XUN3"/>
<dbReference type="OrthoDB" id="7552220at2"/>
<dbReference type="PANTHER" id="PTHR40124:SF1">
    <property type="entry name" value="DISAGGREGATASE RELATED REPEAT PROTEIN"/>
    <property type="match status" value="1"/>
</dbReference>